<dbReference type="InterPro" id="IPR028992">
    <property type="entry name" value="Hedgehog/Intein_dom"/>
</dbReference>
<accession>A0A1Y5S4C9</accession>
<organism evidence="2 3">
    <name type="scientific">Pseudooctadecabacter jejudonensis</name>
    <dbReference type="NCBI Taxonomy" id="1391910"/>
    <lineage>
        <taxon>Bacteria</taxon>
        <taxon>Pseudomonadati</taxon>
        <taxon>Pseudomonadota</taxon>
        <taxon>Alphaproteobacteria</taxon>
        <taxon>Rhodobacterales</taxon>
        <taxon>Paracoccaceae</taxon>
        <taxon>Pseudooctadecabacter</taxon>
    </lineage>
</organism>
<dbReference type="OrthoDB" id="6305173at2"/>
<dbReference type="AlphaFoldDB" id="A0A1Y5S4C9"/>
<feature type="domain" description="Hedgehog/Intein (Hint)" evidence="1">
    <location>
        <begin position="178"/>
        <end position="313"/>
    </location>
</feature>
<evidence type="ECO:0000313" key="3">
    <source>
        <dbReference type="Proteomes" id="UP000193623"/>
    </source>
</evidence>
<name>A0A1Y5S4C9_9RHOB</name>
<reference evidence="2 3" key="1">
    <citation type="submission" date="2017-03" db="EMBL/GenBank/DDBJ databases">
        <authorList>
            <person name="Afonso C.L."/>
            <person name="Miller P.J."/>
            <person name="Scott M.A."/>
            <person name="Spackman E."/>
            <person name="Goraichik I."/>
            <person name="Dimitrov K.M."/>
            <person name="Suarez D.L."/>
            <person name="Swayne D.E."/>
        </authorList>
    </citation>
    <scope>NUCLEOTIDE SEQUENCE [LARGE SCALE GENOMIC DNA]</scope>
    <source>
        <strain evidence="2 3">CECT 8397</strain>
    </source>
</reference>
<dbReference type="SUPFAM" id="SSF51294">
    <property type="entry name" value="Hedgehog/intein (Hint) domain"/>
    <property type="match status" value="1"/>
</dbReference>
<sequence length="363" mass="39393">MTLNWIATRTPERSAFHPKGLGATSRAAPVGMELLARGSLLIEATTRPVTTPVNLLRFSVLDPWPSGVKICLEPDGTVRLMIRQGERYLETALKTGLGGKTKTAQIALIWDAPRRRGRFSVFVPDNGHLWQTDVMAPFPLSMRDVRRIVTDTERSTIDSDVSFVAVADAPCPLGPIPGLAESSAVDTPGGPVLIQDLKPGDLVCIEGRAPVRALWVGHTSMPTLGRFAPMKLRRPYMGLWDDLVTTMDQRVCLSGSEVEYLFGEERVATAVRHLEIRNCAAPVKAIPPVMRYYQVLLETHEIMRVNGALVESFDGSAALANDAIKSTSVLADMPAHLRPREAGLAAPVLQGFEALTLTGATIG</sequence>
<dbReference type="Pfam" id="PF13403">
    <property type="entry name" value="Hint_2"/>
    <property type="match status" value="1"/>
</dbReference>
<gene>
    <name evidence="2" type="ORF">PSJ8397_01417</name>
</gene>
<protein>
    <recommendedName>
        <fullName evidence="1">Hedgehog/Intein (Hint) domain-containing protein</fullName>
    </recommendedName>
</protein>
<dbReference type="EMBL" id="FWFT01000002">
    <property type="protein sequence ID" value="SLN30968.1"/>
    <property type="molecule type" value="Genomic_DNA"/>
</dbReference>
<dbReference type="InterPro" id="IPR036844">
    <property type="entry name" value="Hint_dom_sf"/>
</dbReference>
<keyword evidence="3" id="KW-1185">Reference proteome</keyword>
<dbReference type="Proteomes" id="UP000193623">
    <property type="component" value="Unassembled WGS sequence"/>
</dbReference>
<proteinExistence type="predicted"/>
<evidence type="ECO:0000313" key="2">
    <source>
        <dbReference type="EMBL" id="SLN30968.1"/>
    </source>
</evidence>
<dbReference type="RefSeq" id="WP_159453105.1">
    <property type="nucleotide sequence ID" value="NZ_FWFT01000002.1"/>
</dbReference>
<evidence type="ECO:0000259" key="1">
    <source>
        <dbReference type="Pfam" id="PF13403"/>
    </source>
</evidence>